<evidence type="ECO:0000256" key="1">
    <source>
        <dbReference type="HAMAP-Rule" id="MF_00101"/>
    </source>
</evidence>
<dbReference type="HAMAP" id="MF_00101">
    <property type="entry name" value="AcpS"/>
    <property type="match status" value="1"/>
</dbReference>
<evidence type="ECO:0000313" key="2">
    <source>
        <dbReference type="EMBL" id="TKK91014.1"/>
    </source>
</evidence>
<comment type="catalytic activity">
    <reaction evidence="1">
        <text>apo-[ACP] + CoA = holo-[ACP] + adenosine 3',5'-bisphosphate + H(+)</text>
        <dbReference type="Rhea" id="RHEA:12068"/>
        <dbReference type="Rhea" id="RHEA-COMP:9685"/>
        <dbReference type="Rhea" id="RHEA-COMP:9690"/>
        <dbReference type="ChEBI" id="CHEBI:15378"/>
        <dbReference type="ChEBI" id="CHEBI:29999"/>
        <dbReference type="ChEBI" id="CHEBI:57287"/>
        <dbReference type="ChEBI" id="CHEBI:58343"/>
        <dbReference type="ChEBI" id="CHEBI:64479"/>
        <dbReference type="EC" id="2.7.8.7"/>
    </reaction>
</comment>
<proteinExistence type="inferred from homology"/>
<comment type="function">
    <text evidence="1">Transfers the 4'-phosphopantetheine moiety from coenzyme A to a Ser of acyl-carrier-protein.</text>
</comment>
<dbReference type="AlphaFoldDB" id="A0A4U3MQH7"/>
<dbReference type="InterPro" id="IPR037143">
    <property type="entry name" value="4-PPantetheinyl_Trfase_dom_sf"/>
</dbReference>
<keyword evidence="1" id="KW-0444">Lipid biosynthesis</keyword>
<comment type="similarity">
    <text evidence="1">Belongs to the P-Pant transferase superfamily. AcpS family.</text>
</comment>
<comment type="subcellular location">
    <subcellularLocation>
        <location evidence="1">Cytoplasm</location>
    </subcellularLocation>
</comment>
<comment type="caution">
    <text evidence="2">The sequence shown here is derived from an EMBL/GenBank/DDBJ whole genome shotgun (WGS) entry which is preliminary data.</text>
</comment>
<comment type="cofactor">
    <cofactor evidence="1">
        <name>Mg(2+)</name>
        <dbReference type="ChEBI" id="CHEBI:18420"/>
    </cofactor>
</comment>
<keyword evidence="1" id="KW-0276">Fatty acid metabolism</keyword>
<dbReference type="GO" id="GO:0005737">
    <property type="term" value="C:cytoplasm"/>
    <property type="evidence" value="ECO:0007669"/>
    <property type="project" value="UniProtKB-SubCell"/>
</dbReference>
<accession>A0A4U3MQH7</accession>
<name>A0A4U3MQH7_9ACTN</name>
<evidence type="ECO:0000313" key="3">
    <source>
        <dbReference type="Proteomes" id="UP000308705"/>
    </source>
</evidence>
<keyword evidence="1" id="KW-0275">Fatty acid biosynthesis</keyword>
<keyword evidence="1" id="KW-0443">Lipid metabolism</keyword>
<dbReference type="GO" id="GO:0006633">
    <property type="term" value="P:fatty acid biosynthetic process"/>
    <property type="evidence" value="ECO:0007669"/>
    <property type="project" value="UniProtKB-UniRule"/>
</dbReference>
<dbReference type="GO" id="GO:0000287">
    <property type="term" value="F:magnesium ion binding"/>
    <property type="evidence" value="ECO:0007669"/>
    <property type="project" value="UniProtKB-UniRule"/>
</dbReference>
<feature type="binding site" evidence="1">
    <location>
        <position position="86"/>
    </location>
    <ligand>
        <name>Mg(2+)</name>
        <dbReference type="ChEBI" id="CHEBI:18420"/>
    </ligand>
</feature>
<organism evidence="2 3">
    <name type="scientific">Herbidospora galbida</name>
    <dbReference type="NCBI Taxonomy" id="2575442"/>
    <lineage>
        <taxon>Bacteria</taxon>
        <taxon>Bacillati</taxon>
        <taxon>Actinomycetota</taxon>
        <taxon>Actinomycetes</taxon>
        <taxon>Streptosporangiales</taxon>
        <taxon>Streptosporangiaceae</taxon>
        <taxon>Herbidospora</taxon>
    </lineage>
</organism>
<dbReference type="InterPro" id="IPR002582">
    <property type="entry name" value="ACPS"/>
</dbReference>
<keyword evidence="1" id="KW-0808">Transferase</keyword>
<dbReference type="RefSeq" id="WP_137245716.1">
    <property type="nucleotide sequence ID" value="NZ_SZQA01000002.1"/>
</dbReference>
<protein>
    <recommendedName>
        <fullName evidence="1">Holo-[acyl-carrier-protein] synthase</fullName>
        <shortName evidence="1">Holo-ACP synthase</shortName>
        <ecNumber evidence="1">2.7.8.7</ecNumber>
    </recommendedName>
    <alternativeName>
        <fullName evidence="1">4'-phosphopantetheinyl transferase AcpS</fullName>
    </alternativeName>
</protein>
<dbReference type="NCBIfam" id="TIGR00556">
    <property type="entry name" value="pantethn_trn"/>
    <property type="match status" value="1"/>
</dbReference>
<keyword evidence="1" id="KW-0460">Magnesium</keyword>
<dbReference type="InterPro" id="IPR004568">
    <property type="entry name" value="Ppantetheine-prot_Trfase_dom"/>
</dbReference>
<dbReference type="EC" id="2.7.8.7" evidence="1"/>
<reference evidence="2 3" key="1">
    <citation type="submission" date="2019-04" db="EMBL/GenBank/DDBJ databases">
        <title>Herbidospora sp. NEAU-GS14.nov., a novel actinomycete isolated from soil.</title>
        <authorList>
            <person name="Han L."/>
        </authorList>
    </citation>
    <scope>NUCLEOTIDE SEQUENCE [LARGE SCALE GENOMIC DNA]</scope>
    <source>
        <strain evidence="2 3">NEAU-GS14</strain>
    </source>
</reference>
<keyword evidence="1" id="KW-0479">Metal-binding</keyword>
<dbReference type="EMBL" id="SZQA01000002">
    <property type="protein sequence ID" value="TKK91014.1"/>
    <property type="molecule type" value="Genomic_DNA"/>
</dbReference>
<dbReference type="OrthoDB" id="517356at2"/>
<dbReference type="Proteomes" id="UP000308705">
    <property type="component" value="Unassembled WGS sequence"/>
</dbReference>
<sequence>MIVGIGVDLVDVARFAATLERRPALRERLFTEVELQGRSVSTGLVSGQAGALCTGHAGDELCGETFADAGREVPVASLAARFAAKEAVAKSLGGPPGLAHREAEVVVGDHGRPMLMVSGRAEEIAGELGVRRWHLSLSHDGGFAVAYVIAEG</sequence>
<dbReference type="SUPFAM" id="SSF56214">
    <property type="entry name" value="4'-phosphopantetheinyl transferase"/>
    <property type="match status" value="2"/>
</dbReference>
<keyword evidence="1" id="KW-0963">Cytoplasm</keyword>
<feature type="binding site" evidence="1">
    <location>
        <position position="8"/>
    </location>
    <ligand>
        <name>Mg(2+)</name>
        <dbReference type="ChEBI" id="CHEBI:18420"/>
    </ligand>
</feature>
<gene>
    <name evidence="1" type="primary">acpS</name>
    <name evidence="2" type="ORF">FDA94_04470</name>
</gene>
<dbReference type="GO" id="GO:0008897">
    <property type="term" value="F:holo-[acyl-carrier-protein] synthase activity"/>
    <property type="evidence" value="ECO:0007669"/>
    <property type="project" value="UniProtKB-UniRule"/>
</dbReference>
<keyword evidence="3" id="KW-1185">Reference proteome</keyword>
<dbReference type="Gene3D" id="3.90.470.20">
    <property type="entry name" value="4'-phosphopantetheinyl transferase domain"/>
    <property type="match status" value="1"/>
</dbReference>